<keyword evidence="9" id="KW-1185">Reference proteome</keyword>
<feature type="domain" description="DUF4005" evidence="7">
    <location>
        <begin position="443"/>
        <end position="495"/>
    </location>
</feature>
<dbReference type="GO" id="GO:0005516">
    <property type="term" value="F:calmodulin binding"/>
    <property type="evidence" value="ECO:0007669"/>
    <property type="project" value="UniProtKB-KW"/>
</dbReference>
<keyword evidence="6" id="KW-0472">Membrane</keyword>
<dbReference type="SMART" id="SM00015">
    <property type="entry name" value="IQ"/>
    <property type="match status" value="2"/>
</dbReference>
<accession>A0A4S8K590</accession>
<keyword evidence="6" id="KW-0812">Transmembrane</keyword>
<comment type="caution">
    <text evidence="8">The sequence shown here is derived from an EMBL/GenBank/DDBJ whole genome shotgun (WGS) entry which is preliminary data.</text>
</comment>
<feature type="transmembrane region" description="Helical" evidence="6">
    <location>
        <begin position="20"/>
        <end position="45"/>
    </location>
</feature>
<feature type="compositionally biased region" description="Basic and acidic residues" evidence="5">
    <location>
        <begin position="486"/>
        <end position="495"/>
    </location>
</feature>
<comment type="similarity">
    <text evidence="2">Belongs to the IQD family.</text>
</comment>
<dbReference type="InterPro" id="IPR000048">
    <property type="entry name" value="IQ_motif_EF-hand-BS"/>
</dbReference>
<dbReference type="AlphaFoldDB" id="A0A4S8K590"/>
<gene>
    <name evidence="8" type="ORF">C4D60_Mb08t20400</name>
</gene>
<dbReference type="STRING" id="52838.A0A4S8K590"/>
<comment type="function">
    <text evidence="4">May be involved in cooperative interactions with calmodulins or calmodulin-like proteins. Recruits calmodulin proteins to microtubules, thus being a potential scaffold in cellular signaling and trafficking. May associate with nucleic acids and regulate gene expression at the transcriptional or post-transcriptional level.</text>
</comment>
<evidence type="ECO:0000313" key="9">
    <source>
        <dbReference type="Proteomes" id="UP000317650"/>
    </source>
</evidence>
<comment type="subunit">
    <text evidence="3">Binds to multiple calmodulin (CaM) in the presence of Ca(2+) and CaM-like proteins.</text>
</comment>
<evidence type="ECO:0000313" key="8">
    <source>
        <dbReference type="EMBL" id="THU70003.1"/>
    </source>
</evidence>
<feature type="compositionally biased region" description="Basic and acidic residues" evidence="5">
    <location>
        <begin position="133"/>
        <end position="163"/>
    </location>
</feature>
<evidence type="ECO:0000256" key="5">
    <source>
        <dbReference type="SAM" id="MobiDB-lite"/>
    </source>
</evidence>
<evidence type="ECO:0000256" key="2">
    <source>
        <dbReference type="ARBA" id="ARBA00024341"/>
    </source>
</evidence>
<evidence type="ECO:0000256" key="1">
    <source>
        <dbReference type="ARBA" id="ARBA00022860"/>
    </source>
</evidence>
<evidence type="ECO:0000256" key="4">
    <source>
        <dbReference type="ARBA" id="ARBA00045534"/>
    </source>
</evidence>
<reference evidence="8 9" key="1">
    <citation type="journal article" date="2019" name="Nat. Plants">
        <title>Genome sequencing of Musa balbisiana reveals subgenome evolution and function divergence in polyploid bananas.</title>
        <authorList>
            <person name="Yao X."/>
        </authorList>
    </citation>
    <scope>NUCLEOTIDE SEQUENCE [LARGE SCALE GENOMIC DNA]</scope>
    <source>
        <strain evidence="9">cv. DH-PKW</strain>
        <tissue evidence="8">Leaves</tissue>
    </source>
</reference>
<dbReference type="Proteomes" id="UP000317650">
    <property type="component" value="Chromosome 8"/>
</dbReference>
<proteinExistence type="inferred from homology"/>
<keyword evidence="1" id="KW-0112">Calmodulin-binding</keyword>
<feature type="compositionally biased region" description="Low complexity" evidence="5">
    <location>
        <begin position="458"/>
        <end position="467"/>
    </location>
</feature>
<protein>
    <recommendedName>
        <fullName evidence="7">DUF4005 domain-containing protein</fullName>
    </recommendedName>
</protein>
<dbReference type="EMBL" id="PYDT01000002">
    <property type="protein sequence ID" value="THU70003.1"/>
    <property type="molecule type" value="Genomic_DNA"/>
</dbReference>
<dbReference type="InterPro" id="IPR025064">
    <property type="entry name" value="DUF4005"/>
</dbReference>
<dbReference type="InterPro" id="IPR027417">
    <property type="entry name" value="P-loop_NTPase"/>
</dbReference>
<dbReference type="SUPFAM" id="SSF52540">
    <property type="entry name" value="P-loop containing nucleoside triphosphate hydrolases"/>
    <property type="match status" value="1"/>
</dbReference>
<evidence type="ECO:0000256" key="6">
    <source>
        <dbReference type="SAM" id="Phobius"/>
    </source>
</evidence>
<dbReference type="Pfam" id="PF13178">
    <property type="entry name" value="DUF4005"/>
    <property type="match status" value="1"/>
</dbReference>
<sequence>MGFRCAVFLRLRIDRRVWVVGNAPVCTPSLCLLLELFTAAGLRLVFFFELLIHYQRLLLSFHLCDSWLLFQFFYHLQEVSFSLHIPHSIRSCSLVVGRRGRKLRRRRNSLDSSGREMGRAARWLRRLWSSSKQSKEPKDCPGRGAEDRTEKKRWSFRRSRDSGDVAPGQNASTAAAIEAAWFKSFYAESEKEQSKHAIAVAAATAAAADAAVAAAEAAVAMVRLTSGGVDAVFGGGGVERLAAVTIQTAFRGYLARKALRALKALVKLQALVRGFLVRKQAAAALHSMQALVRAQAAVRARRARNLLPDDGNLVPEIRRRRSLEKFADPGGSQTSSFQNRRFSTSIDSPILARSPKIVEIDTCRTKTRSARRASLPAVDPADDLPLYAFSSPLPCQIPARISIPSRRNLQENDWCINGEKCRLSATAQSTPRYMNSFGNVAVTPAKSVCGAESVLRPYSSVSSSPSYMANTQSSKAKVRSQGAPRHPPESAETRKRQPLGEVNLEARANFGGIGMHKPRSQVQEAAFSFKRAVIGRLDRSSEPGKEAEREVYLQRM</sequence>
<evidence type="ECO:0000256" key="3">
    <source>
        <dbReference type="ARBA" id="ARBA00024378"/>
    </source>
</evidence>
<dbReference type="PROSITE" id="PS50096">
    <property type="entry name" value="IQ"/>
    <property type="match status" value="2"/>
</dbReference>
<dbReference type="PANTHER" id="PTHR32295">
    <property type="entry name" value="IQ-DOMAIN 5-RELATED"/>
    <property type="match status" value="1"/>
</dbReference>
<keyword evidence="6" id="KW-1133">Transmembrane helix</keyword>
<dbReference type="Pfam" id="PF00612">
    <property type="entry name" value="IQ"/>
    <property type="match status" value="2"/>
</dbReference>
<evidence type="ECO:0000259" key="7">
    <source>
        <dbReference type="Pfam" id="PF13178"/>
    </source>
</evidence>
<dbReference type="Gene3D" id="1.20.5.190">
    <property type="match status" value="1"/>
</dbReference>
<feature type="region of interest" description="Disordered" evidence="5">
    <location>
        <begin position="458"/>
        <end position="501"/>
    </location>
</feature>
<feature type="region of interest" description="Disordered" evidence="5">
    <location>
        <begin position="130"/>
        <end position="170"/>
    </location>
</feature>
<dbReference type="PANTHER" id="PTHR32295:SF290">
    <property type="entry name" value="OS01G0190500 PROTEIN"/>
    <property type="match status" value="1"/>
</dbReference>
<name>A0A4S8K590_MUSBA</name>
<dbReference type="CDD" id="cd23767">
    <property type="entry name" value="IQCD"/>
    <property type="match status" value="1"/>
</dbReference>
<organism evidence="8 9">
    <name type="scientific">Musa balbisiana</name>
    <name type="common">Banana</name>
    <dbReference type="NCBI Taxonomy" id="52838"/>
    <lineage>
        <taxon>Eukaryota</taxon>
        <taxon>Viridiplantae</taxon>
        <taxon>Streptophyta</taxon>
        <taxon>Embryophyta</taxon>
        <taxon>Tracheophyta</taxon>
        <taxon>Spermatophyta</taxon>
        <taxon>Magnoliopsida</taxon>
        <taxon>Liliopsida</taxon>
        <taxon>Zingiberales</taxon>
        <taxon>Musaceae</taxon>
        <taxon>Musa</taxon>
    </lineage>
</organism>